<dbReference type="Proteomes" id="UP000481087">
    <property type="component" value="Unassembled WGS sequence"/>
</dbReference>
<keyword evidence="2" id="KW-1003">Cell membrane</keyword>
<evidence type="ECO:0000256" key="5">
    <source>
        <dbReference type="ARBA" id="ARBA00022692"/>
    </source>
</evidence>
<evidence type="ECO:0000256" key="6">
    <source>
        <dbReference type="ARBA" id="ARBA00022741"/>
    </source>
</evidence>
<dbReference type="SUPFAM" id="SSF55874">
    <property type="entry name" value="ATPase domain of HSP90 chaperone/DNA topoisomerase II/histidine kinase"/>
    <property type="match status" value="1"/>
</dbReference>
<evidence type="ECO:0000256" key="1">
    <source>
        <dbReference type="ARBA" id="ARBA00004651"/>
    </source>
</evidence>
<evidence type="ECO:0000256" key="7">
    <source>
        <dbReference type="ARBA" id="ARBA00022777"/>
    </source>
</evidence>
<organism evidence="14 15">
    <name type="scientific">Paenibacillus silvestris</name>
    <dbReference type="NCBI Taxonomy" id="2606219"/>
    <lineage>
        <taxon>Bacteria</taxon>
        <taxon>Bacillati</taxon>
        <taxon>Bacillota</taxon>
        <taxon>Bacilli</taxon>
        <taxon>Bacillales</taxon>
        <taxon>Paenibacillaceae</taxon>
        <taxon>Paenibacillus</taxon>
    </lineage>
</organism>
<feature type="domain" description="HAMP" evidence="13">
    <location>
        <begin position="311"/>
        <end position="362"/>
    </location>
</feature>
<dbReference type="PROSITE" id="PS50885">
    <property type="entry name" value="HAMP"/>
    <property type="match status" value="1"/>
</dbReference>
<keyword evidence="3" id="KW-0597">Phosphoprotein</keyword>
<dbReference type="GO" id="GO:0000155">
    <property type="term" value="F:phosphorelay sensor kinase activity"/>
    <property type="evidence" value="ECO:0007669"/>
    <property type="project" value="InterPro"/>
</dbReference>
<evidence type="ECO:0000256" key="8">
    <source>
        <dbReference type="ARBA" id="ARBA00022840"/>
    </source>
</evidence>
<dbReference type="SUPFAM" id="SSF158472">
    <property type="entry name" value="HAMP domain-like"/>
    <property type="match status" value="1"/>
</dbReference>
<dbReference type="AlphaFoldDB" id="A0A6L8V071"/>
<dbReference type="Gene3D" id="3.30.565.10">
    <property type="entry name" value="Histidine kinase-like ATPase, C-terminal domain"/>
    <property type="match status" value="1"/>
</dbReference>
<sequence length="597" mass="68983">MRMRIKTMTIKLKLVLLFFGFFCLPFLILGKFWYDRSMETIEDNAINNNQQLMRQINYNLDVYFSDIKKATLPLLAHPLVQQFVKIDSNNQYDYYDLSSRIRADLIPNMVYNRDDIYGLSIISLKGPYYSNIAFSDRVDMYRKEFADNSKDNFRILGISMTGDGTEVITLFRRIIDNETYVTAGYLIIDLSLNRTTDIINQAQLGKTGIISIVNTDDKYLYHPDSQKWQQLLPDRYKSRFENIKTPYFTNGVGASKSIVVYNRSASTGLTIVSEVPLRELMEDLIYFRNLTLGFVLLLIVLAFVTILSFSLSITRALSHLMNLMKKVEMGDLSIRAPLRKDEIGSLNRGFNLMLEDLNRLIHMIHTSHQKEKEMAIHQRESKLQMLQARINPHFLYNTLGVINAYAIIAKVKPISQMTVWLSDIFRYSIDNPEDTVSLAEEIQHMFNYIHIQKERYQSLEVDVDLDLNCLREIHTLRLTVQPIVENAFIHGYEDYSIKPTYIGLRASFDDAGIKLLIIDKGRGMPPDLAETYNQAFSFMSEEQMLQASAPFGGIGMWNVHSRLRLEFGEPYGLSIVASESFGTIVEIRMPYRKEQSV</sequence>
<dbReference type="InterPro" id="IPR010559">
    <property type="entry name" value="Sig_transdc_His_kin_internal"/>
</dbReference>
<evidence type="ECO:0000256" key="3">
    <source>
        <dbReference type="ARBA" id="ARBA00022553"/>
    </source>
</evidence>
<feature type="transmembrane region" description="Helical" evidence="12">
    <location>
        <begin position="290"/>
        <end position="317"/>
    </location>
</feature>
<evidence type="ECO:0000256" key="2">
    <source>
        <dbReference type="ARBA" id="ARBA00022475"/>
    </source>
</evidence>
<keyword evidence="7" id="KW-0418">Kinase</keyword>
<comment type="subcellular location">
    <subcellularLocation>
        <location evidence="1">Cell membrane</location>
        <topology evidence="1">Multi-pass membrane protein</topology>
    </subcellularLocation>
</comment>
<evidence type="ECO:0000256" key="10">
    <source>
        <dbReference type="ARBA" id="ARBA00023012"/>
    </source>
</evidence>
<evidence type="ECO:0000313" key="15">
    <source>
        <dbReference type="Proteomes" id="UP000481087"/>
    </source>
</evidence>
<keyword evidence="6" id="KW-0547">Nucleotide-binding</keyword>
<dbReference type="InterPro" id="IPR036890">
    <property type="entry name" value="HATPase_C_sf"/>
</dbReference>
<evidence type="ECO:0000256" key="11">
    <source>
        <dbReference type="ARBA" id="ARBA00023136"/>
    </source>
</evidence>
<keyword evidence="4" id="KW-0808">Transferase</keyword>
<evidence type="ECO:0000256" key="9">
    <source>
        <dbReference type="ARBA" id="ARBA00022989"/>
    </source>
</evidence>
<comment type="caution">
    <text evidence="14">The sequence shown here is derived from an EMBL/GenBank/DDBJ whole genome shotgun (WGS) entry which is preliminary data.</text>
</comment>
<keyword evidence="11 12" id="KW-0472">Membrane</keyword>
<evidence type="ECO:0000313" key="14">
    <source>
        <dbReference type="EMBL" id="MZQ83705.1"/>
    </source>
</evidence>
<dbReference type="InterPro" id="IPR003660">
    <property type="entry name" value="HAMP_dom"/>
</dbReference>
<keyword evidence="9 12" id="KW-1133">Transmembrane helix</keyword>
<keyword evidence="10" id="KW-0902">Two-component regulatory system</keyword>
<dbReference type="Pfam" id="PF00672">
    <property type="entry name" value="HAMP"/>
    <property type="match status" value="1"/>
</dbReference>
<name>A0A6L8V071_9BACL</name>
<gene>
    <name evidence="14" type="ORF">GQF01_16450</name>
</gene>
<keyword evidence="5 12" id="KW-0812">Transmembrane</keyword>
<dbReference type="Gene3D" id="3.30.450.20">
    <property type="entry name" value="PAS domain"/>
    <property type="match status" value="2"/>
</dbReference>
<evidence type="ECO:0000259" key="13">
    <source>
        <dbReference type="PROSITE" id="PS50885"/>
    </source>
</evidence>
<dbReference type="Pfam" id="PF06580">
    <property type="entry name" value="His_kinase"/>
    <property type="match status" value="1"/>
</dbReference>
<keyword evidence="8" id="KW-0067">ATP-binding</keyword>
<protein>
    <submittedName>
        <fullName evidence="14">HAMP domain-containing protein</fullName>
    </submittedName>
</protein>
<evidence type="ECO:0000256" key="4">
    <source>
        <dbReference type="ARBA" id="ARBA00022679"/>
    </source>
</evidence>
<dbReference type="GO" id="GO:0005886">
    <property type="term" value="C:plasma membrane"/>
    <property type="evidence" value="ECO:0007669"/>
    <property type="project" value="UniProtKB-SubCell"/>
</dbReference>
<dbReference type="Gene3D" id="6.10.340.10">
    <property type="match status" value="1"/>
</dbReference>
<keyword evidence="15" id="KW-1185">Reference proteome</keyword>
<dbReference type="SMART" id="SM00304">
    <property type="entry name" value="HAMP"/>
    <property type="match status" value="1"/>
</dbReference>
<dbReference type="CDD" id="cd06225">
    <property type="entry name" value="HAMP"/>
    <property type="match status" value="1"/>
</dbReference>
<dbReference type="PANTHER" id="PTHR34220">
    <property type="entry name" value="SENSOR HISTIDINE KINASE YPDA"/>
    <property type="match status" value="1"/>
</dbReference>
<dbReference type="EMBL" id="WTUZ01000020">
    <property type="protein sequence ID" value="MZQ83705.1"/>
    <property type="molecule type" value="Genomic_DNA"/>
</dbReference>
<evidence type="ECO:0000256" key="12">
    <source>
        <dbReference type="SAM" id="Phobius"/>
    </source>
</evidence>
<reference evidence="14 15" key="1">
    <citation type="submission" date="2019-12" db="EMBL/GenBank/DDBJ databases">
        <title>Paenibacillus sp. nov. sp. isolated from soil.</title>
        <authorList>
            <person name="Kim J."/>
            <person name="Jeong S.E."/>
            <person name="Jung H.S."/>
            <person name="Jeon C.O."/>
        </authorList>
    </citation>
    <scope>NUCLEOTIDE SEQUENCE [LARGE SCALE GENOMIC DNA]</scope>
    <source>
        <strain evidence="14 15">5J-6</strain>
    </source>
</reference>
<dbReference type="GO" id="GO:0005524">
    <property type="term" value="F:ATP binding"/>
    <property type="evidence" value="ECO:0007669"/>
    <property type="project" value="UniProtKB-KW"/>
</dbReference>
<dbReference type="PANTHER" id="PTHR34220:SF11">
    <property type="entry name" value="SENSOR PROTEIN KINASE HPTS"/>
    <property type="match status" value="1"/>
</dbReference>
<accession>A0A6L8V071</accession>
<proteinExistence type="predicted"/>
<dbReference type="InterPro" id="IPR050640">
    <property type="entry name" value="Bact_2-comp_sensor_kinase"/>
</dbReference>